<dbReference type="Proteomes" id="UP000030669">
    <property type="component" value="Unassembled WGS sequence"/>
</dbReference>
<dbReference type="HOGENOM" id="CLU_114638_0_0_1"/>
<dbReference type="KEGG" id="gtr:GLOTRDRAFT_112017"/>
<dbReference type="eggNOG" id="ENOG502SSUT">
    <property type="taxonomic scope" value="Eukaryota"/>
</dbReference>
<accession>S7RIZ8</accession>
<gene>
    <name evidence="2" type="ORF">GLOTRDRAFT_112017</name>
</gene>
<name>S7RIZ8_GLOTA</name>
<feature type="region of interest" description="Disordered" evidence="1">
    <location>
        <begin position="1"/>
        <end position="125"/>
    </location>
</feature>
<reference evidence="2 3" key="1">
    <citation type="journal article" date="2012" name="Science">
        <title>The Paleozoic origin of enzymatic lignin decomposition reconstructed from 31 fungal genomes.</title>
        <authorList>
            <person name="Floudas D."/>
            <person name="Binder M."/>
            <person name="Riley R."/>
            <person name="Barry K."/>
            <person name="Blanchette R.A."/>
            <person name="Henrissat B."/>
            <person name="Martinez A.T."/>
            <person name="Otillar R."/>
            <person name="Spatafora J.W."/>
            <person name="Yadav J.S."/>
            <person name="Aerts A."/>
            <person name="Benoit I."/>
            <person name="Boyd A."/>
            <person name="Carlson A."/>
            <person name="Copeland A."/>
            <person name="Coutinho P.M."/>
            <person name="de Vries R.P."/>
            <person name="Ferreira P."/>
            <person name="Findley K."/>
            <person name="Foster B."/>
            <person name="Gaskell J."/>
            <person name="Glotzer D."/>
            <person name="Gorecki P."/>
            <person name="Heitman J."/>
            <person name="Hesse C."/>
            <person name="Hori C."/>
            <person name="Igarashi K."/>
            <person name="Jurgens J.A."/>
            <person name="Kallen N."/>
            <person name="Kersten P."/>
            <person name="Kohler A."/>
            <person name="Kuees U."/>
            <person name="Kumar T.K.A."/>
            <person name="Kuo A."/>
            <person name="LaButti K."/>
            <person name="Larrondo L.F."/>
            <person name="Lindquist E."/>
            <person name="Ling A."/>
            <person name="Lombard V."/>
            <person name="Lucas S."/>
            <person name="Lundell T."/>
            <person name="Martin R."/>
            <person name="McLaughlin D.J."/>
            <person name="Morgenstern I."/>
            <person name="Morin E."/>
            <person name="Murat C."/>
            <person name="Nagy L.G."/>
            <person name="Nolan M."/>
            <person name="Ohm R.A."/>
            <person name="Patyshakuliyeva A."/>
            <person name="Rokas A."/>
            <person name="Ruiz-Duenas F.J."/>
            <person name="Sabat G."/>
            <person name="Salamov A."/>
            <person name="Samejima M."/>
            <person name="Schmutz J."/>
            <person name="Slot J.C."/>
            <person name="St John F."/>
            <person name="Stenlid J."/>
            <person name="Sun H."/>
            <person name="Sun S."/>
            <person name="Syed K."/>
            <person name="Tsang A."/>
            <person name="Wiebenga A."/>
            <person name="Young D."/>
            <person name="Pisabarro A."/>
            <person name="Eastwood D.C."/>
            <person name="Martin F."/>
            <person name="Cullen D."/>
            <person name="Grigoriev I.V."/>
            <person name="Hibbett D.S."/>
        </authorList>
    </citation>
    <scope>NUCLEOTIDE SEQUENCE [LARGE SCALE GENOMIC DNA]</scope>
    <source>
        <strain evidence="2 3">ATCC 11539</strain>
    </source>
</reference>
<feature type="compositionally biased region" description="Basic and acidic residues" evidence="1">
    <location>
        <begin position="107"/>
        <end position="125"/>
    </location>
</feature>
<dbReference type="RefSeq" id="XP_007868884.1">
    <property type="nucleotide sequence ID" value="XM_007870693.1"/>
</dbReference>
<proteinExistence type="predicted"/>
<evidence type="ECO:0000256" key="1">
    <source>
        <dbReference type="SAM" id="MobiDB-lite"/>
    </source>
</evidence>
<dbReference type="OrthoDB" id="2500073at2759"/>
<sequence length="125" mass="13467">MSGAEGDYPEQRHAGAVGYGPEYHKGATLGDKMSGLTEEVKGKVTRKPDVVEHGREMRTGQLKQKSLEDDEDPFKKPGAEPSAGAGSTPADDHAREQASTIAPEGTHTAERQRTGNDESMKMMNQ</sequence>
<feature type="compositionally biased region" description="Basic and acidic residues" evidence="1">
    <location>
        <begin position="38"/>
        <end position="58"/>
    </location>
</feature>
<organism evidence="2 3">
    <name type="scientific">Gloeophyllum trabeum (strain ATCC 11539 / FP-39264 / Madison 617)</name>
    <name type="common">Brown rot fungus</name>
    <dbReference type="NCBI Taxonomy" id="670483"/>
    <lineage>
        <taxon>Eukaryota</taxon>
        <taxon>Fungi</taxon>
        <taxon>Dikarya</taxon>
        <taxon>Basidiomycota</taxon>
        <taxon>Agaricomycotina</taxon>
        <taxon>Agaricomycetes</taxon>
        <taxon>Gloeophyllales</taxon>
        <taxon>Gloeophyllaceae</taxon>
        <taxon>Gloeophyllum</taxon>
    </lineage>
</organism>
<dbReference type="GeneID" id="19299485"/>
<dbReference type="EMBL" id="KB469307">
    <property type="protein sequence ID" value="EPQ52589.1"/>
    <property type="molecule type" value="Genomic_DNA"/>
</dbReference>
<evidence type="ECO:0000313" key="3">
    <source>
        <dbReference type="Proteomes" id="UP000030669"/>
    </source>
</evidence>
<dbReference type="STRING" id="670483.S7RIZ8"/>
<protein>
    <submittedName>
        <fullName evidence="2">Uncharacterized protein</fullName>
    </submittedName>
</protein>
<dbReference type="OMA" id="QQGHERK"/>
<evidence type="ECO:0000313" key="2">
    <source>
        <dbReference type="EMBL" id="EPQ52589.1"/>
    </source>
</evidence>
<keyword evidence="3" id="KW-1185">Reference proteome</keyword>
<dbReference type="AlphaFoldDB" id="S7RIZ8"/>